<proteinExistence type="inferred from homology"/>
<dbReference type="AlphaFoldDB" id="E7N230"/>
<accession>E7N230</accession>
<evidence type="ECO:0000256" key="1">
    <source>
        <dbReference type="ARBA" id="ARBA00004914"/>
    </source>
</evidence>
<dbReference type="NCBIfam" id="TIGR01322">
    <property type="entry name" value="scrB_fam"/>
    <property type="match status" value="1"/>
</dbReference>
<evidence type="ECO:0000256" key="5">
    <source>
        <dbReference type="ARBA" id="ARBA00022801"/>
    </source>
</evidence>
<dbReference type="InterPro" id="IPR013320">
    <property type="entry name" value="ConA-like_dom_sf"/>
</dbReference>
<comment type="catalytic activity">
    <reaction evidence="8">
        <text>Hydrolysis of terminal non-reducing beta-D-fructofuranoside residues in beta-D-fructofuranosides.</text>
        <dbReference type="EC" id="3.2.1.26"/>
    </reaction>
</comment>
<comment type="function">
    <text evidence="9">Enables the bacterium to metabolize sucrose as a sole carbon source.</text>
</comment>
<dbReference type="Gene3D" id="2.115.10.20">
    <property type="entry name" value="Glycosyl hydrolase domain, family 43"/>
    <property type="match status" value="1"/>
</dbReference>
<dbReference type="GO" id="GO:0005737">
    <property type="term" value="C:cytoplasm"/>
    <property type="evidence" value="ECO:0007669"/>
    <property type="project" value="UniProtKB-SubCell"/>
</dbReference>
<dbReference type="EC" id="3.2.1.26" evidence="3 8"/>
<dbReference type="InterPro" id="IPR006232">
    <property type="entry name" value="Suc6P_hydrolase"/>
</dbReference>
<keyword evidence="13" id="KW-1185">Reference proteome</keyword>
<comment type="pathway">
    <text evidence="1 9">Glycan biosynthesis; sucrose metabolism.</text>
</comment>
<dbReference type="HOGENOM" id="CLU_001528_7_1_9"/>
<evidence type="ECO:0000256" key="9">
    <source>
        <dbReference type="RuleBase" id="RU365015"/>
    </source>
</evidence>
<feature type="domain" description="Glycosyl hydrolase family 32 C-terminal" evidence="11">
    <location>
        <begin position="334"/>
        <end position="464"/>
    </location>
</feature>
<dbReference type="CDD" id="cd18623">
    <property type="entry name" value="GH32_ScrB-like"/>
    <property type="match status" value="1"/>
</dbReference>
<evidence type="ECO:0000259" key="11">
    <source>
        <dbReference type="Pfam" id="PF08244"/>
    </source>
</evidence>
<dbReference type="Proteomes" id="UP000004633">
    <property type="component" value="Unassembled WGS sequence"/>
</dbReference>
<dbReference type="STRING" id="749551.HMPREF9555_01040"/>
<reference evidence="12 13" key="1">
    <citation type="submission" date="2010-08" db="EMBL/GenBank/DDBJ databases">
        <authorList>
            <person name="Weinstock G."/>
            <person name="Sodergren E."/>
            <person name="Clifton S."/>
            <person name="Fulton L."/>
            <person name="Fulton B."/>
            <person name="Courtney L."/>
            <person name="Fronick C."/>
            <person name="Harrison M."/>
            <person name="Strong C."/>
            <person name="Farmer C."/>
            <person name="Delahaunty K."/>
            <person name="Markovic C."/>
            <person name="Hall O."/>
            <person name="Minx P."/>
            <person name="Tomlinson C."/>
            <person name="Mitreva M."/>
            <person name="Hou S."/>
            <person name="Chen J."/>
            <person name="Wollam A."/>
            <person name="Pepin K.H."/>
            <person name="Johnson M."/>
            <person name="Bhonagiri V."/>
            <person name="Zhang X."/>
            <person name="Suruliraj S."/>
            <person name="Warren W."/>
            <person name="Chinwalla A."/>
            <person name="Mardis E.R."/>
            <person name="Wilson R.K."/>
        </authorList>
    </citation>
    <scope>NUCLEOTIDE SEQUENCE [LARGE SCALE GENOMIC DNA]</scope>
    <source>
        <strain evidence="12 13">F0399</strain>
    </source>
</reference>
<dbReference type="EMBL" id="AECV01000016">
    <property type="protein sequence ID" value="EFW29812.1"/>
    <property type="molecule type" value="Genomic_DNA"/>
</dbReference>
<feature type="domain" description="Glycosyl hydrolase family 32 N-terminal" evidence="10">
    <location>
        <begin position="31"/>
        <end position="330"/>
    </location>
</feature>
<dbReference type="Pfam" id="PF08244">
    <property type="entry name" value="Glyco_hydro_32C"/>
    <property type="match status" value="1"/>
</dbReference>
<dbReference type="InterPro" id="IPR013148">
    <property type="entry name" value="Glyco_hydro_32_N"/>
</dbReference>
<dbReference type="GO" id="GO:0005985">
    <property type="term" value="P:sucrose metabolic process"/>
    <property type="evidence" value="ECO:0007669"/>
    <property type="project" value="UniProtKB-UniPathway"/>
</dbReference>
<dbReference type="InterPro" id="IPR051214">
    <property type="entry name" value="GH32_Enzymes"/>
</dbReference>
<dbReference type="SMART" id="SM00640">
    <property type="entry name" value="Glyco_32"/>
    <property type="match status" value="1"/>
</dbReference>
<protein>
    <recommendedName>
        <fullName evidence="4 8">Sucrose-6-phosphate hydrolase</fullName>
        <ecNumber evidence="3 8">3.2.1.26</ecNumber>
    </recommendedName>
    <alternativeName>
        <fullName evidence="7 9">Invertase</fullName>
    </alternativeName>
</protein>
<evidence type="ECO:0000256" key="2">
    <source>
        <dbReference type="ARBA" id="ARBA00009902"/>
    </source>
</evidence>
<gene>
    <name evidence="12" type="ORF">HMPREF9555_01040</name>
</gene>
<dbReference type="SUPFAM" id="SSF49899">
    <property type="entry name" value="Concanavalin A-like lectins/glucanases"/>
    <property type="match status" value="1"/>
</dbReference>
<organism evidence="12 13">
    <name type="scientific">Selenomonas artemidis F0399</name>
    <dbReference type="NCBI Taxonomy" id="749551"/>
    <lineage>
        <taxon>Bacteria</taxon>
        <taxon>Bacillati</taxon>
        <taxon>Bacillota</taxon>
        <taxon>Negativicutes</taxon>
        <taxon>Selenomonadales</taxon>
        <taxon>Selenomonadaceae</taxon>
        <taxon>Selenomonas</taxon>
    </lineage>
</organism>
<evidence type="ECO:0000259" key="10">
    <source>
        <dbReference type="Pfam" id="PF00251"/>
    </source>
</evidence>
<dbReference type="InterPro" id="IPR001362">
    <property type="entry name" value="Glyco_hydro_32"/>
</dbReference>
<dbReference type="Gene3D" id="2.60.120.560">
    <property type="entry name" value="Exo-inulinase, domain 1"/>
    <property type="match status" value="1"/>
</dbReference>
<comment type="caution">
    <text evidence="12">The sequence shown here is derived from an EMBL/GenBank/DDBJ whole genome shotgun (WGS) entry which is preliminary data.</text>
</comment>
<evidence type="ECO:0000256" key="8">
    <source>
        <dbReference type="RuleBase" id="RU362110"/>
    </source>
</evidence>
<evidence type="ECO:0000256" key="4">
    <source>
        <dbReference type="ARBA" id="ARBA00019623"/>
    </source>
</evidence>
<name>E7N230_9FIRM</name>
<dbReference type="Pfam" id="PF00251">
    <property type="entry name" value="Glyco_hydro_32N"/>
    <property type="match status" value="1"/>
</dbReference>
<evidence type="ECO:0000256" key="6">
    <source>
        <dbReference type="ARBA" id="ARBA00023295"/>
    </source>
</evidence>
<sequence>MSAVEHFDKVEIDARIAAGFPPVHHLHNRLHIEMPFGLINDPNGLVYHDGAYHIFYQWNPFGCAHKNKSWAHTSTRDFCTYTMPTLALWPSDAHDKDGCYSGCGTMEDGRLRVLYTCNAKDEAGVRSSAQRFGTFVRGAVQKEEIIIKGPPAGFTAHFRDPYLFNWKGARHLVIGAQTADERGCVLVYREQPCGWACLGELRTQLNDFGYMWECPNLLSFGDYDVLVFCPQGVPARDYDRQNIYQAGYIAGHASIDAMEMLMHGRFKELDHGFDFYAPQVMTHEGRHILVGWMGMPDREADYPSCEEGWMHSLTLPRVLTLRQGHIFSEPAHELKALRHRETERPLEAAGESEFSTTLYDLTEILLDLTMGDAYSVSVELLFGLEKLVLRYDRLAQVMRIDRTGMKRGGRGERKFKLYAEQTLSLRMYVDRGAVEVFFQHGEEAATIALFPEKNIRPTMRIFSDVDMEQISGVLWELEPLHFEGERNG</sequence>
<keyword evidence="5 8" id="KW-0378">Hydrolase</keyword>
<keyword evidence="9" id="KW-0119">Carbohydrate metabolism</keyword>
<dbReference type="InterPro" id="IPR013189">
    <property type="entry name" value="Glyco_hydro_32_C"/>
</dbReference>
<evidence type="ECO:0000313" key="12">
    <source>
        <dbReference type="EMBL" id="EFW29812.1"/>
    </source>
</evidence>
<evidence type="ECO:0000256" key="7">
    <source>
        <dbReference type="ARBA" id="ARBA00033367"/>
    </source>
</evidence>
<evidence type="ECO:0000313" key="13">
    <source>
        <dbReference type="Proteomes" id="UP000004633"/>
    </source>
</evidence>
<comment type="subcellular location">
    <subcellularLocation>
        <location evidence="9">Cytoplasm</location>
    </subcellularLocation>
</comment>
<dbReference type="PANTHER" id="PTHR43101:SF1">
    <property type="entry name" value="BETA-FRUCTOSIDASE"/>
    <property type="match status" value="1"/>
</dbReference>
<dbReference type="PANTHER" id="PTHR43101">
    <property type="entry name" value="BETA-FRUCTOSIDASE"/>
    <property type="match status" value="1"/>
</dbReference>
<dbReference type="SUPFAM" id="SSF75005">
    <property type="entry name" value="Arabinanase/levansucrase/invertase"/>
    <property type="match status" value="1"/>
</dbReference>
<comment type="similarity">
    <text evidence="2 8">Belongs to the glycosyl hydrolase 32 family.</text>
</comment>
<dbReference type="GO" id="GO:0004564">
    <property type="term" value="F:beta-fructofuranosidase activity"/>
    <property type="evidence" value="ECO:0007669"/>
    <property type="project" value="UniProtKB-EC"/>
</dbReference>
<keyword evidence="6 8" id="KW-0326">Glycosidase</keyword>
<dbReference type="InterPro" id="IPR023296">
    <property type="entry name" value="Glyco_hydro_beta-prop_sf"/>
</dbReference>
<dbReference type="UniPathway" id="UPA00238"/>
<evidence type="ECO:0000256" key="3">
    <source>
        <dbReference type="ARBA" id="ARBA00012758"/>
    </source>
</evidence>
<keyword evidence="9" id="KW-0963">Cytoplasm</keyword>